<evidence type="ECO:0000313" key="3">
    <source>
        <dbReference type="Proteomes" id="UP000477386"/>
    </source>
</evidence>
<dbReference type="Pfam" id="PF13576">
    <property type="entry name" value="Pentapeptide_3"/>
    <property type="match status" value="1"/>
</dbReference>
<feature type="chain" id="PRO_5026948217" description="Pentapeptide repeat-containing protein" evidence="1">
    <location>
        <begin position="21"/>
        <end position="257"/>
    </location>
</feature>
<accession>A0A6M0IC05</accession>
<gene>
    <name evidence="2" type="ORF">GK091_02625</name>
</gene>
<dbReference type="InterPro" id="IPR011050">
    <property type="entry name" value="Pectin_lyase_fold/virulence"/>
</dbReference>
<sequence length="257" mass="29447">MKTLLTSLLLALVALVPALAQSTVDAKTILAKINRKEAVSYQNVTITGDLDLTNLANRREVREGSWRGESREYLSVVEAPITFKNCTFKGKFLAYHTDDQDRKILNVTNTVYNTDFTEAITIESCTFTDDATFKYSHFQQRAIFTDNTFREIALFKYAKFNSVADFSGSTFGDYADFKYAAFNESSAFQQVTFERYADFKYTKFDESADFKRARFTSTADFKYTKLPRNTNFDDARFNGSTDFKYTTLNGRKFSPNN</sequence>
<dbReference type="SUPFAM" id="SSF51126">
    <property type="entry name" value="Pectin lyase-like"/>
    <property type="match status" value="1"/>
</dbReference>
<dbReference type="Gene3D" id="2.160.20.80">
    <property type="entry name" value="E3 ubiquitin-protein ligase SopA"/>
    <property type="match status" value="1"/>
</dbReference>
<keyword evidence="1" id="KW-0732">Signal</keyword>
<comment type="caution">
    <text evidence="2">The sequence shown here is derived from an EMBL/GenBank/DDBJ whole genome shotgun (WGS) entry which is preliminary data.</text>
</comment>
<dbReference type="AlphaFoldDB" id="A0A6M0IC05"/>
<evidence type="ECO:0000313" key="2">
    <source>
        <dbReference type="EMBL" id="NEU65760.1"/>
    </source>
</evidence>
<organism evidence="2 3">
    <name type="scientific">Spirosoma agri</name>
    <dbReference type="NCBI Taxonomy" id="1987381"/>
    <lineage>
        <taxon>Bacteria</taxon>
        <taxon>Pseudomonadati</taxon>
        <taxon>Bacteroidota</taxon>
        <taxon>Cytophagia</taxon>
        <taxon>Cytophagales</taxon>
        <taxon>Cytophagaceae</taxon>
        <taxon>Spirosoma</taxon>
    </lineage>
</organism>
<dbReference type="Proteomes" id="UP000477386">
    <property type="component" value="Unassembled WGS sequence"/>
</dbReference>
<dbReference type="InterPro" id="IPR001646">
    <property type="entry name" value="5peptide_repeat"/>
</dbReference>
<dbReference type="RefSeq" id="WP_164035063.1">
    <property type="nucleotide sequence ID" value="NZ_JAAGNZ010000001.1"/>
</dbReference>
<protein>
    <recommendedName>
        <fullName evidence="4">Pentapeptide repeat-containing protein</fullName>
    </recommendedName>
</protein>
<evidence type="ECO:0000256" key="1">
    <source>
        <dbReference type="SAM" id="SignalP"/>
    </source>
</evidence>
<name>A0A6M0IC05_9BACT</name>
<keyword evidence="3" id="KW-1185">Reference proteome</keyword>
<proteinExistence type="predicted"/>
<evidence type="ECO:0008006" key="4">
    <source>
        <dbReference type="Google" id="ProtNLM"/>
    </source>
</evidence>
<feature type="signal peptide" evidence="1">
    <location>
        <begin position="1"/>
        <end position="20"/>
    </location>
</feature>
<reference evidence="2 3" key="1">
    <citation type="submission" date="2020-02" db="EMBL/GenBank/DDBJ databases">
        <title>Draft genome sequence of two Spirosoma agri KCTC 52727 and Spirosoma terrae KCTC 52035.</title>
        <authorList>
            <person name="Rojas J."/>
            <person name="Ambika Manirajan B."/>
            <person name="Ratering S."/>
            <person name="Suarez C."/>
            <person name="Schnell S."/>
        </authorList>
    </citation>
    <scope>NUCLEOTIDE SEQUENCE [LARGE SCALE GENOMIC DNA]</scope>
    <source>
        <strain evidence="2 3">KCTC 52727</strain>
    </source>
</reference>
<dbReference type="EMBL" id="JAAGNZ010000001">
    <property type="protein sequence ID" value="NEU65760.1"/>
    <property type="molecule type" value="Genomic_DNA"/>
</dbReference>